<proteinExistence type="inferred from homology"/>
<dbReference type="Proteomes" id="UP000766570">
    <property type="component" value="Unassembled WGS sequence"/>
</dbReference>
<comment type="similarity">
    <text evidence="1">Belongs to the enoyl-CoA hydratase/isomerase family.</text>
</comment>
<dbReference type="Gene3D" id="3.90.226.10">
    <property type="entry name" value="2-enoyl-CoA Hydratase, Chain A, domain 1"/>
    <property type="match status" value="1"/>
</dbReference>
<evidence type="ECO:0000256" key="1">
    <source>
        <dbReference type="ARBA" id="ARBA00005254"/>
    </source>
</evidence>
<dbReference type="InterPro" id="IPR045002">
    <property type="entry name" value="Ech1-like"/>
</dbReference>
<organism evidence="2 3">
    <name type="scientific">Paeniglutamicibacter psychrophenolicus</name>
    <dbReference type="NCBI Taxonomy" id="257454"/>
    <lineage>
        <taxon>Bacteria</taxon>
        <taxon>Bacillati</taxon>
        <taxon>Actinomycetota</taxon>
        <taxon>Actinomycetes</taxon>
        <taxon>Micrococcales</taxon>
        <taxon>Micrococcaceae</taxon>
        <taxon>Paeniglutamicibacter</taxon>
    </lineage>
</organism>
<dbReference type="SUPFAM" id="SSF52096">
    <property type="entry name" value="ClpP/crotonase"/>
    <property type="match status" value="1"/>
</dbReference>
<dbReference type="CDD" id="cd06558">
    <property type="entry name" value="crotonase-like"/>
    <property type="match status" value="1"/>
</dbReference>
<protein>
    <submittedName>
        <fullName evidence="2">Enoyl-CoA hydratase/carnithine racemase</fullName>
    </submittedName>
</protein>
<comment type="caution">
    <text evidence="2">The sequence shown here is derived from an EMBL/GenBank/DDBJ whole genome shotgun (WGS) entry which is preliminary data.</text>
</comment>
<dbReference type="Pfam" id="PF00378">
    <property type="entry name" value="ECH_1"/>
    <property type="match status" value="1"/>
</dbReference>
<evidence type="ECO:0000313" key="2">
    <source>
        <dbReference type="EMBL" id="MBP2376435.1"/>
    </source>
</evidence>
<dbReference type="PANTHER" id="PTHR43149:SF1">
    <property type="entry name" value="DELTA(3,5)-DELTA(2,4)-DIENOYL-COA ISOMERASE, MITOCHONDRIAL"/>
    <property type="match status" value="1"/>
</dbReference>
<dbReference type="InterPro" id="IPR001753">
    <property type="entry name" value="Enoyl-CoA_hydra/iso"/>
</dbReference>
<dbReference type="PANTHER" id="PTHR43149">
    <property type="entry name" value="ENOYL-COA HYDRATASE"/>
    <property type="match status" value="1"/>
</dbReference>
<dbReference type="EMBL" id="JAGIOE010000002">
    <property type="protein sequence ID" value="MBP2376435.1"/>
    <property type="molecule type" value="Genomic_DNA"/>
</dbReference>
<keyword evidence="3" id="KW-1185">Reference proteome</keyword>
<reference evidence="2 3" key="1">
    <citation type="submission" date="2021-03" db="EMBL/GenBank/DDBJ databases">
        <title>Sequencing the genomes of 1000 actinobacteria strains.</title>
        <authorList>
            <person name="Klenk H.-P."/>
        </authorList>
    </citation>
    <scope>NUCLEOTIDE SEQUENCE [LARGE SCALE GENOMIC DNA]</scope>
    <source>
        <strain evidence="2 3">DSM 15454</strain>
    </source>
</reference>
<gene>
    <name evidence="2" type="ORF">JOF46_004424</name>
</gene>
<evidence type="ECO:0000313" key="3">
    <source>
        <dbReference type="Proteomes" id="UP000766570"/>
    </source>
</evidence>
<name>A0ABS4WJR0_9MICC</name>
<accession>A0ABS4WJR0</accession>
<sequence length="262" mass="28777">MDTELLDNVTISIDAGIIRLRLNRPDKLNALNIEVGREVSYAVKKYAYRNDAKVMILSGEGSSFCAGHDLNAPWKAESARDRLLEYSDFQQMFVDIERAPVVKIAQVQGHAVGGGLVLPTLCELRYASTDASLRVSELDLGVPLSMGGFPRLARLIGLTRTADLVLTGRKMLAAEGHECGYFTDVFEPADLESRVSKVASALTNRSSFVLMETAKRVREAAEEMLSGHRDDLPSLMAANRDPESRTSGEEYAARFKRPAAII</sequence>
<dbReference type="InterPro" id="IPR029045">
    <property type="entry name" value="ClpP/crotonase-like_dom_sf"/>
</dbReference>
<dbReference type="RefSeq" id="WP_209912163.1">
    <property type="nucleotide sequence ID" value="NZ_BAAAMI010000027.1"/>
</dbReference>